<dbReference type="EMBL" id="MHLA01000013">
    <property type="protein sequence ID" value="OGY99699.1"/>
    <property type="molecule type" value="Genomic_DNA"/>
</dbReference>
<feature type="transmembrane region" description="Helical" evidence="1">
    <location>
        <begin position="127"/>
        <end position="149"/>
    </location>
</feature>
<evidence type="ECO:0000313" key="2">
    <source>
        <dbReference type="EMBL" id="OGY99699.1"/>
    </source>
</evidence>
<feature type="transmembrane region" description="Helical" evidence="1">
    <location>
        <begin position="217"/>
        <end position="238"/>
    </location>
</feature>
<dbReference type="Proteomes" id="UP000178880">
    <property type="component" value="Unassembled WGS sequence"/>
</dbReference>
<feature type="transmembrane region" description="Helical" evidence="1">
    <location>
        <begin position="186"/>
        <end position="205"/>
    </location>
</feature>
<sequence>MAAKLKSILRPIHWSLAFKAALFAVAWLVLPAWAFVLVAFYLYCVPRFQALRFGFPFLALLVLLVTEPPRAVGAFFAGVAWYLLLGTKDMAFMEKRTPHAALVLLIVFLMCVRFFSRFSSWDRPEVFVYAFAVGAAFFLLCRGFLLHTASFKRRTENTRRGLLGFGIAAALVWELLLATVFLPLNFLYQSALLFIASAVLFDVALNYAHEELIPRKTLLDFSAFFVLLVILLGSAKWAL</sequence>
<keyword evidence="1" id="KW-1133">Transmembrane helix</keyword>
<evidence type="ECO:0000313" key="3">
    <source>
        <dbReference type="Proteomes" id="UP000178880"/>
    </source>
</evidence>
<accession>A0A1G2CG32</accession>
<dbReference type="STRING" id="1798650.A2945_01725"/>
<dbReference type="AlphaFoldDB" id="A0A1G2CG32"/>
<gene>
    <name evidence="2" type="ORF">A2945_01725</name>
</gene>
<name>A0A1G2CG32_9BACT</name>
<protein>
    <submittedName>
        <fullName evidence="2">Uncharacterized protein</fullName>
    </submittedName>
</protein>
<organism evidence="2 3">
    <name type="scientific">Candidatus Liptonbacteria bacterium RIFCSPLOWO2_01_FULL_52_25</name>
    <dbReference type="NCBI Taxonomy" id="1798650"/>
    <lineage>
        <taxon>Bacteria</taxon>
        <taxon>Candidatus Liptoniibacteriota</taxon>
    </lineage>
</organism>
<comment type="caution">
    <text evidence="2">The sequence shown here is derived from an EMBL/GenBank/DDBJ whole genome shotgun (WGS) entry which is preliminary data.</text>
</comment>
<proteinExistence type="predicted"/>
<keyword evidence="1" id="KW-0472">Membrane</keyword>
<evidence type="ECO:0000256" key="1">
    <source>
        <dbReference type="SAM" id="Phobius"/>
    </source>
</evidence>
<feature type="transmembrane region" description="Helical" evidence="1">
    <location>
        <begin position="21"/>
        <end position="43"/>
    </location>
</feature>
<feature type="transmembrane region" description="Helical" evidence="1">
    <location>
        <begin position="97"/>
        <end position="115"/>
    </location>
</feature>
<feature type="transmembrane region" description="Helical" evidence="1">
    <location>
        <begin position="55"/>
        <end position="85"/>
    </location>
</feature>
<keyword evidence="1" id="KW-0812">Transmembrane</keyword>
<reference evidence="2 3" key="1">
    <citation type="journal article" date="2016" name="Nat. Commun.">
        <title>Thousands of microbial genomes shed light on interconnected biogeochemical processes in an aquifer system.</title>
        <authorList>
            <person name="Anantharaman K."/>
            <person name="Brown C.T."/>
            <person name="Hug L.A."/>
            <person name="Sharon I."/>
            <person name="Castelle C.J."/>
            <person name="Probst A.J."/>
            <person name="Thomas B.C."/>
            <person name="Singh A."/>
            <person name="Wilkins M.J."/>
            <person name="Karaoz U."/>
            <person name="Brodie E.L."/>
            <person name="Williams K.H."/>
            <person name="Hubbard S.S."/>
            <person name="Banfield J.F."/>
        </authorList>
    </citation>
    <scope>NUCLEOTIDE SEQUENCE [LARGE SCALE GENOMIC DNA]</scope>
</reference>
<feature type="transmembrane region" description="Helical" evidence="1">
    <location>
        <begin position="161"/>
        <end position="180"/>
    </location>
</feature>